<feature type="chain" id="PRO_5021415929" evidence="8">
    <location>
        <begin position="33"/>
        <end position="742"/>
    </location>
</feature>
<dbReference type="SUPFAM" id="SSF55486">
    <property type="entry name" value="Metalloproteases ('zincins'), catalytic domain"/>
    <property type="match status" value="1"/>
</dbReference>
<feature type="signal peptide" evidence="8">
    <location>
        <begin position="1"/>
        <end position="32"/>
    </location>
</feature>
<dbReference type="PANTHER" id="PTHR43660:SF1">
    <property type="entry name" value="DIPEPTIDYL CARBOXYPEPTIDASE"/>
    <property type="match status" value="1"/>
</dbReference>
<dbReference type="GO" id="GO:0004222">
    <property type="term" value="F:metalloendopeptidase activity"/>
    <property type="evidence" value="ECO:0007669"/>
    <property type="project" value="InterPro"/>
</dbReference>
<evidence type="ECO:0000256" key="7">
    <source>
        <dbReference type="RuleBase" id="RU003435"/>
    </source>
</evidence>
<keyword evidence="5 7" id="KW-0862">Zinc</keyword>
<keyword evidence="2 7" id="KW-0645">Protease</keyword>
<accession>A0A4Z0QJ82</accession>
<dbReference type="InterPro" id="IPR024077">
    <property type="entry name" value="Neurolysin/TOP_dom2"/>
</dbReference>
<dbReference type="FunFam" id="3.40.390.10:FF:000009">
    <property type="entry name" value="Oligopeptidase A"/>
    <property type="match status" value="1"/>
</dbReference>
<dbReference type="InterPro" id="IPR024080">
    <property type="entry name" value="Neurolysin/TOP_N"/>
</dbReference>
<dbReference type="InterPro" id="IPR024079">
    <property type="entry name" value="MetalloPept_cat_dom_sf"/>
</dbReference>
<comment type="similarity">
    <text evidence="1 7">Belongs to the peptidase M3 family.</text>
</comment>
<dbReference type="GO" id="GO:0005829">
    <property type="term" value="C:cytosol"/>
    <property type="evidence" value="ECO:0007669"/>
    <property type="project" value="TreeGrafter"/>
</dbReference>
<dbReference type="CDD" id="cd06456">
    <property type="entry name" value="M3A_DCP"/>
    <property type="match status" value="1"/>
</dbReference>
<organism evidence="10 11">
    <name type="scientific">Hymenobacter metallicola</name>
    <dbReference type="NCBI Taxonomy" id="2563114"/>
    <lineage>
        <taxon>Bacteria</taxon>
        <taxon>Pseudomonadati</taxon>
        <taxon>Bacteroidota</taxon>
        <taxon>Cytophagia</taxon>
        <taxon>Cytophagales</taxon>
        <taxon>Hymenobacteraceae</taxon>
        <taxon>Hymenobacter</taxon>
    </lineage>
</organism>
<evidence type="ECO:0000256" key="4">
    <source>
        <dbReference type="ARBA" id="ARBA00022801"/>
    </source>
</evidence>
<dbReference type="Gene3D" id="1.20.1050.40">
    <property type="entry name" value="Endopeptidase. Chain P, domain 1"/>
    <property type="match status" value="1"/>
</dbReference>
<protein>
    <submittedName>
        <fullName evidence="10">M3 family peptidase</fullName>
    </submittedName>
</protein>
<evidence type="ECO:0000313" key="10">
    <source>
        <dbReference type="EMBL" id="TGE29339.1"/>
    </source>
</evidence>
<proteinExistence type="inferred from homology"/>
<keyword evidence="3 7" id="KW-0479">Metal-binding</keyword>
<dbReference type="InterPro" id="IPR001567">
    <property type="entry name" value="Pept_M3A_M3B_dom"/>
</dbReference>
<keyword evidence="11" id="KW-1185">Reference proteome</keyword>
<dbReference type="InterPro" id="IPR034005">
    <property type="entry name" value="M3A_DCP"/>
</dbReference>
<dbReference type="RefSeq" id="WP_135393682.1">
    <property type="nucleotide sequence ID" value="NZ_SRMB01000001.1"/>
</dbReference>
<dbReference type="Gene3D" id="3.40.390.10">
    <property type="entry name" value="Collagenase (Catalytic Domain)"/>
    <property type="match status" value="1"/>
</dbReference>
<gene>
    <name evidence="10" type="ORF">E5K02_07755</name>
</gene>
<dbReference type="EMBL" id="SRMB01000001">
    <property type="protein sequence ID" value="TGE29339.1"/>
    <property type="molecule type" value="Genomic_DNA"/>
</dbReference>
<sequence>MSKISASSKLLLANTFLTLSLAAFVFPTSSLAQTPASASAALANPLLMAWEGPYGGVPPFDKVQAAQFKPAIEAGMAQNLAEIQAIATSKEAPTFDNTIAALERAGQRLDEVQTIYGIWSGSLSTPDIQAIQREMAPRMAAFGDQINQNEALFKRIEAVYNSPDKKKLTPEQQRLTWIYYNNFVRSGAKLDAKAKARLSAINQQLAGLFTRFSQNVLADETDSVLVLKTPADLGGLSASLQADAAAAATSRKISGAAGVITNTRSSIEPFLTYSDQRKLREKAWRMFYNRGDNGGAHDNNAIISEILQLRAERAKLLGYATHAHWRLDNTMAKTPEAAMQLMEQVWTPAVARAKEEVADMQALAKKEGAGADFKIEPWDYRYYAEKVRKQRYDLDQNEVKQYLQLDKMREGMFWVAGELFNFSFSPVTNVPVYHPDVKVWEVKDKTSGKHIGLWYFDPYARPGKRSGAWMNAYRNQQRLDGNVTTIVSNNSNFVKGKDGEPTLISWTDATTLFHEFGHALHGLSSNVTYPTLSGTSVVRDYVEFPSQLLENWLPTPQVLNRFALHYQTGKPIPQALVDRIEKASTFNQGFETTEFLASALIDMKLHLAGSQKIDADKFERETLTQLGMPREIVMRHRTPQFSHVFSSDGYSAGYYSYLWSVVLASDAYSAFTEAGGPYDKAVGKRLTDNVFSVGNTIDPAEGYRKFRGRDPKIDALMQERGFPLKTAKATSAPAKKAPVKKS</sequence>
<dbReference type="Gene3D" id="1.10.1370.10">
    <property type="entry name" value="Neurolysin, domain 3"/>
    <property type="match status" value="1"/>
</dbReference>
<dbReference type="GO" id="GO:0004180">
    <property type="term" value="F:carboxypeptidase activity"/>
    <property type="evidence" value="ECO:0007669"/>
    <property type="project" value="TreeGrafter"/>
</dbReference>
<feature type="domain" description="Peptidase M3A/M3B catalytic" evidence="9">
    <location>
        <begin position="270"/>
        <end position="721"/>
    </location>
</feature>
<dbReference type="Proteomes" id="UP000298471">
    <property type="component" value="Unassembled WGS sequence"/>
</dbReference>
<evidence type="ECO:0000256" key="3">
    <source>
        <dbReference type="ARBA" id="ARBA00022723"/>
    </source>
</evidence>
<evidence type="ECO:0000256" key="1">
    <source>
        <dbReference type="ARBA" id="ARBA00006040"/>
    </source>
</evidence>
<dbReference type="PANTHER" id="PTHR43660">
    <property type="entry name" value="DIPEPTIDYL CARBOXYPEPTIDASE"/>
    <property type="match status" value="1"/>
</dbReference>
<dbReference type="AlphaFoldDB" id="A0A4Z0QJ82"/>
<keyword evidence="4 7" id="KW-0378">Hydrolase</keyword>
<dbReference type="OrthoDB" id="9773538at2"/>
<evidence type="ECO:0000256" key="6">
    <source>
        <dbReference type="ARBA" id="ARBA00023049"/>
    </source>
</evidence>
<dbReference type="GO" id="GO:0046872">
    <property type="term" value="F:metal ion binding"/>
    <property type="evidence" value="ECO:0007669"/>
    <property type="project" value="UniProtKB-UniRule"/>
</dbReference>
<reference evidence="10 11" key="1">
    <citation type="submission" date="2019-04" db="EMBL/GenBank/DDBJ databases">
        <authorList>
            <person name="Feng G."/>
            <person name="Zhang J."/>
            <person name="Zhu H."/>
        </authorList>
    </citation>
    <scope>NUCLEOTIDE SEQUENCE [LARGE SCALE GENOMIC DNA]</scope>
    <source>
        <strain evidence="10 11">9PBR-1</strain>
    </source>
</reference>
<comment type="cofactor">
    <cofactor evidence="7">
        <name>Zn(2+)</name>
        <dbReference type="ChEBI" id="CHEBI:29105"/>
    </cofactor>
    <text evidence="7">Binds 1 zinc ion.</text>
</comment>
<name>A0A4Z0QJ82_9BACT</name>
<dbReference type="InterPro" id="IPR045090">
    <property type="entry name" value="Pept_M3A_M3B"/>
</dbReference>
<evidence type="ECO:0000259" key="9">
    <source>
        <dbReference type="Pfam" id="PF01432"/>
    </source>
</evidence>
<evidence type="ECO:0000313" key="11">
    <source>
        <dbReference type="Proteomes" id="UP000298471"/>
    </source>
</evidence>
<dbReference type="GO" id="GO:0006508">
    <property type="term" value="P:proteolysis"/>
    <property type="evidence" value="ECO:0007669"/>
    <property type="project" value="UniProtKB-KW"/>
</dbReference>
<evidence type="ECO:0000256" key="8">
    <source>
        <dbReference type="SAM" id="SignalP"/>
    </source>
</evidence>
<evidence type="ECO:0000256" key="2">
    <source>
        <dbReference type="ARBA" id="ARBA00022670"/>
    </source>
</evidence>
<dbReference type="Pfam" id="PF01432">
    <property type="entry name" value="Peptidase_M3"/>
    <property type="match status" value="1"/>
</dbReference>
<keyword evidence="6 7" id="KW-0482">Metalloprotease</keyword>
<comment type="caution">
    <text evidence="10">The sequence shown here is derived from an EMBL/GenBank/DDBJ whole genome shotgun (WGS) entry which is preliminary data.</text>
</comment>
<evidence type="ECO:0000256" key="5">
    <source>
        <dbReference type="ARBA" id="ARBA00022833"/>
    </source>
</evidence>
<keyword evidence="8" id="KW-0732">Signal</keyword>